<evidence type="ECO:0000313" key="10">
    <source>
        <dbReference type="Proteomes" id="UP000092950"/>
    </source>
</evidence>
<keyword evidence="2" id="KW-0963">Cytoplasm</keyword>
<proteinExistence type="predicted"/>
<keyword evidence="4" id="KW-0238">DNA-binding</keyword>
<evidence type="ECO:0000313" key="9">
    <source>
        <dbReference type="Proteomes" id="UP000053096"/>
    </source>
</evidence>
<accession>A0A0M7HNP1</accession>
<dbReference type="KEGG" id="bpdz:BBN53_14680"/>
<dbReference type="AlphaFoldDB" id="A0A0J6BZK7"/>
<dbReference type="EMBL" id="CP016440">
    <property type="protein sequence ID" value="ANY17011.1"/>
    <property type="molecule type" value="Genomic_DNA"/>
</dbReference>
<dbReference type="InterPro" id="IPR000835">
    <property type="entry name" value="HTH_MarR-typ"/>
</dbReference>
<accession>A0A0J6BZK7</accession>
<evidence type="ECO:0000259" key="6">
    <source>
        <dbReference type="PROSITE" id="PS50995"/>
    </source>
</evidence>
<evidence type="ECO:0000256" key="5">
    <source>
        <dbReference type="ARBA" id="ARBA00023163"/>
    </source>
</evidence>
<gene>
    <name evidence="8" type="primary">ohrR</name>
    <name evidence="7" type="ORF">BBN53_14680</name>
    <name evidence="8" type="ORF">ERS370011_03859</name>
</gene>
<evidence type="ECO:0000256" key="3">
    <source>
        <dbReference type="ARBA" id="ARBA00023015"/>
    </source>
</evidence>
<dbReference type="Proteomes" id="UP000092950">
    <property type="component" value="Chromosome"/>
</dbReference>
<dbReference type="SUPFAM" id="SSF46785">
    <property type="entry name" value="Winged helix' DNA-binding domain"/>
    <property type="match status" value="1"/>
</dbReference>
<evidence type="ECO:0000256" key="2">
    <source>
        <dbReference type="ARBA" id="ARBA00022490"/>
    </source>
</evidence>
<dbReference type="GO" id="GO:0005737">
    <property type="term" value="C:cytoplasm"/>
    <property type="evidence" value="ECO:0007669"/>
    <property type="project" value="UniProtKB-SubCell"/>
</dbReference>
<comment type="subcellular location">
    <subcellularLocation>
        <location evidence="1">Cytoplasm</location>
    </subcellularLocation>
</comment>
<dbReference type="Gene3D" id="1.10.10.10">
    <property type="entry name" value="Winged helix-like DNA-binding domain superfamily/Winged helix DNA-binding domain"/>
    <property type="match status" value="1"/>
</dbReference>
<dbReference type="InterPro" id="IPR039422">
    <property type="entry name" value="MarR/SlyA-like"/>
</dbReference>
<reference evidence="8 9" key="1">
    <citation type="submission" date="2015-09" db="EMBL/GenBank/DDBJ databases">
        <authorList>
            <person name="Jackson K.R."/>
            <person name="Lunt B.L."/>
            <person name="Fisher J.N.B."/>
            <person name="Gardner A.V."/>
            <person name="Bailey M.E."/>
            <person name="Deus L.M."/>
            <person name="Earl A.S."/>
            <person name="Gibby P.D."/>
            <person name="Hartmann K.A."/>
            <person name="Liu J.E."/>
            <person name="Manci A.M."/>
            <person name="Nielsen D.A."/>
            <person name="Solomon M.B."/>
            <person name="Breakwell D.P."/>
            <person name="Burnett S.H."/>
            <person name="Grose J.H."/>
        </authorList>
    </citation>
    <scope>NUCLEOTIDE SEQUENCE [LARGE SCALE GENOMIC DNA]</scope>
    <source>
        <strain evidence="8 9">2789STDY5608636</strain>
    </source>
</reference>
<dbReference type="GO" id="GO:0003700">
    <property type="term" value="F:DNA-binding transcription factor activity"/>
    <property type="evidence" value="ECO:0007669"/>
    <property type="project" value="InterPro"/>
</dbReference>
<dbReference type="Proteomes" id="UP000053096">
    <property type="component" value="Unassembled WGS sequence"/>
</dbReference>
<keyword evidence="5" id="KW-0804">Transcription</keyword>
<dbReference type="InterPro" id="IPR036388">
    <property type="entry name" value="WH-like_DNA-bd_sf"/>
</dbReference>
<feature type="domain" description="HTH marR-type" evidence="6">
    <location>
        <begin position="15"/>
        <end position="145"/>
    </location>
</feature>
<name>A0A0J6BZK7_9BORD</name>
<reference evidence="7 10" key="2">
    <citation type="submission" date="2016-07" db="EMBL/GenBank/DDBJ databases">
        <title>Complete genome sequences of Bordetella pseudohinzii.</title>
        <authorList>
            <person name="Spilker T."/>
            <person name="Darrah R."/>
            <person name="LiPuma J.J."/>
        </authorList>
    </citation>
    <scope>NUCLEOTIDE SEQUENCE [LARGE SCALE GENOMIC DNA]</scope>
    <source>
        <strain evidence="7 10">HI4681</strain>
    </source>
</reference>
<dbReference type="PANTHER" id="PTHR33164">
    <property type="entry name" value="TRANSCRIPTIONAL REGULATOR, MARR FAMILY"/>
    <property type="match status" value="1"/>
</dbReference>
<evidence type="ECO:0000256" key="1">
    <source>
        <dbReference type="ARBA" id="ARBA00004496"/>
    </source>
</evidence>
<evidence type="ECO:0000313" key="8">
    <source>
        <dbReference type="EMBL" id="CUJ11978.1"/>
    </source>
</evidence>
<dbReference type="GO" id="GO:0006950">
    <property type="term" value="P:response to stress"/>
    <property type="evidence" value="ECO:0007669"/>
    <property type="project" value="TreeGrafter"/>
</dbReference>
<dbReference type="EMBL" id="CYTV01000016">
    <property type="protein sequence ID" value="CUJ11978.1"/>
    <property type="molecule type" value="Genomic_DNA"/>
</dbReference>
<dbReference type="PROSITE" id="PS50995">
    <property type="entry name" value="HTH_MARR_2"/>
    <property type="match status" value="1"/>
</dbReference>
<evidence type="ECO:0000256" key="4">
    <source>
        <dbReference type="ARBA" id="ARBA00023125"/>
    </source>
</evidence>
<keyword evidence="10" id="KW-1185">Reference proteome</keyword>
<dbReference type="FunFam" id="1.10.10.10:FF:000163">
    <property type="entry name" value="MarR family transcriptional regulator"/>
    <property type="match status" value="1"/>
</dbReference>
<dbReference type="Pfam" id="PF22381">
    <property type="entry name" value="Staph_reg_Sar_Rot"/>
    <property type="match status" value="1"/>
</dbReference>
<dbReference type="InterPro" id="IPR055166">
    <property type="entry name" value="Transc_reg_Sar_Rot_HTH"/>
</dbReference>
<dbReference type="PRINTS" id="PR00598">
    <property type="entry name" value="HTHMARR"/>
</dbReference>
<dbReference type="SMART" id="SM00347">
    <property type="entry name" value="HTH_MARR"/>
    <property type="match status" value="1"/>
</dbReference>
<protein>
    <submittedName>
        <fullName evidence="7">MarR family transcriptional regulator</fullName>
    </submittedName>
    <submittedName>
        <fullName evidence="8">Organic hydroperoxide resistance transcriptional regulator</fullName>
    </submittedName>
</protein>
<keyword evidence="3" id="KW-0805">Transcription regulation</keyword>
<dbReference type="InterPro" id="IPR036390">
    <property type="entry name" value="WH_DNA-bd_sf"/>
</dbReference>
<dbReference type="OrthoDB" id="9806864at2"/>
<dbReference type="PANTHER" id="PTHR33164:SF5">
    <property type="entry name" value="ORGANIC HYDROPEROXIDE RESISTANCE TRANSCRIPTIONAL REGULATOR"/>
    <property type="match status" value="1"/>
</dbReference>
<dbReference type="GO" id="GO:0003677">
    <property type="term" value="F:DNA binding"/>
    <property type="evidence" value="ECO:0007669"/>
    <property type="project" value="UniProtKB-KW"/>
</dbReference>
<dbReference type="RefSeq" id="WP_043214691.1">
    <property type="nucleotide sequence ID" value="NZ_CAJGUP010000076.1"/>
</dbReference>
<organism evidence="8 9">
    <name type="scientific">Bordetella pseudohinzii</name>
    <dbReference type="NCBI Taxonomy" id="1331258"/>
    <lineage>
        <taxon>Bacteria</taxon>
        <taxon>Pseudomonadati</taxon>
        <taxon>Pseudomonadota</taxon>
        <taxon>Betaproteobacteria</taxon>
        <taxon>Burkholderiales</taxon>
        <taxon>Alcaligenaceae</taxon>
        <taxon>Bordetella</taxon>
    </lineage>
</organism>
<evidence type="ECO:0000313" key="7">
    <source>
        <dbReference type="EMBL" id="ANY17011.1"/>
    </source>
</evidence>
<sequence length="153" mass="16792">MKAKTSSAPPSLLLDDQLCFALHSTTLAMNKVYRKRLAALGLTYSQYLVMMVLWEQDGLTLSDIGKRLFLDSATLTPLLKRLEAAGLLRRDRGQHDERQIIISLTPQGQALKARAASVPQGIAQALACSAEEAHALKARLERLRAQLAQDEPG</sequence>